<keyword evidence="2" id="KW-0614">Plasmid</keyword>
<dbReference type="NCBIfam" id="TIGR00702">
    <property type="entry name" value="YcaO-type kinase domain"/>
    <property type="match status" value="1"/>
</dbReference>
<keyword evidence="3" id="KW-1185">Reference proteome</keyword>
<dbReference type="Gene3D" id="3.30.1330.230">
    <property type="match status" value="2"/>
</dbReference>
<evidence type="ECO:0000313" key="2">
    <source>
        <dbReference type="EMBL" id="QQP93206.1"/>
    </source>
</evidence>
<dbReference type="PANTHER" id="PTHR37809:SF1">
    <property type="entry name" value="RIBOSOMAL PROTEIN S12 METHYLTHIOTRANSFERASE ACCESSORY FACTOR YCAO"/>
    <property type="match status" value="1"/>
</dbReference>
<dbReference type="Pfam" id="PF02624">
    <property type="entry name" value="YcaO"/>
    <property type="match status" value="1"/>
</dbReference>
<dbReference type="EMBL" id="CP067421">
    <property type="protein sequence ID" value="QQP93206.1"/>
    <property type="molecule type" value="Genomic_DNA"/>
</dbReference>
<dbReference type="Proteomes" id="UP000595197">
    <property type="component" value="Plasmid pTT6-1"/>
</dbReference>
<geneLocation type="plasmid" evidence="2 3">
    <name>pTT6-1</name>
</geneLocation>
<dbReference type="RefSeq" id="WP_201082644.1">
    <property type="nucleotide sequence ID" value="NZ_CP067421.1"/>
</dbReference>
<evidence type="ECO:0000313" key="3">
    <source>
        <dbReference type="Proteomes" id="UP000595197"/>
    </source>
</evidence>
<gene>
    <name evidence="2" type="ORF">IGS68_29220</name>
</gene>
<dbReference type="PROSITE" id="PS51664">
    <property type="entry name" value="YCAO"/>
    <property type="match status" value="1"/>
</dbReference>
<accession>A0ABX7BFM6</accession>
<feature type="domain" description="YcaO" evidence="1">
    <location>
        <begin position="86"/>
        <end position="430"/>
    </location>
</feature>
<organism evidence="2 3">
    <name type="scientific">Skermanella cutis</name>
    <dbReference type="NCBI Taxonomy" id="2775420"/>
    <lineage>
        <taxon>Bacteria</taxon>
        <taxon>Pseudomonadati</taxon>
        <taxon>Pseudomonadota</taxon>
        <taxon>Alphaproteobacteria</taxon>
        <taxon>Rhodospirillales</taxon>
        <taxon>Azospirillaceae</taxon>
        <taxon>Skermanella</taxon>
    </lineage>
</organism>
<protein>
    <submittedName>
        <fullName evidence="2">YcaO-like family protein</fullName>
    </submittedName>
</protein>
<reference evidence="2" key="1">
    <citation type="submission" date="2021-02" db="EMBL/GenBank/DDBJ databases">
        <title>Skermanella TT6 skin isolate.</title>
        <authorList>
            <person name="Lee K."/>
            <person name="Ganzorig M."/>
        </authorList>
    </citation>
    <scope>NUCLEOTIDE SEQUENCE</scope>
    <source>
        <strain evidence="2">TT6</strain>
    </source>
</reference>
<dbReference type="InterPro" id="IPR003776">
    <property type="entry name" value="YcaO-like_dom"/>
</dbReference>
<name>A0ABX7BFM6_9PROT</name>
<proteinExistence type="predicted"/>
<sequence length="430" mass="46392">MISTDLSDHPADGEVASWDSTHAVADAWRHSSGRTGDVTALLLRLKRWMPTLGITRVADATGLDRIGIPVAMASRPNSKSLSVSMGKGLTIEDAKLSAIMESVESWHAENILLPLRLATPSQMVSVGKLVDLSSLPLATSAILTDWTRLLWVEGEDLKNQRRSWLPFAFANLDLTIPLPEGSALFPPSSTGLGAGFTRGQAIAHGLAEVIEADALSFWGFRTPSEQDARRIDPDQVADPVCRHLLHRIHEAGLLVGLWDIADKILIPTFLCRIMDAEVWGTSPFSWVDGSASHVNPAVALAGAILEAAQGRVTQIAGARDDNYRSYYGTFPEDILEAQRQRLRTRPGTALRSLAERLGDASPRCLPVDRAQAVAMMVDRLDQAGLSQVLAVDLTQQLIGIPVVKIVVPGAEDGYEAAHYQAGPRLSAAMA</sequence>
<evidence type="ECO:0000259" key="1">
    <source>
        <dbReference type="PROSITE" id="PS51664"/>
    </source>
</evidence>
<dbReference type="PANTHER" id="PTHR37809">
    <property type="entry name" value="RIBOSOMAL PROTEIN S12 METHYLTHIOTRANSFERASE ACCESSORY FACTOR YCAO"/>
    <property type="match status" value="1"/>
</dbReference>